<dbReference type="NCBIfam" id="TIGR03934">
    <property type="entry name" value="TQXA_dom"/>
    <property type="match status" value="1"/>
</dbReference>
<keyword evidence="2" id="KW-0472">Membrane</keyword>
<dbReference type="InterPro" id="IPR041100">
    <property type="entry name" value="TQ"/>
</dbReference>
<dbReference type="AlphaFoldDB" id="A0AAU7DQ71"/>
<name>A0AAU7DQ71_9MICO</name>
<feature type="region of interest" description="Disordered" evidence="1">
    <location>
        <begin position="602"/>
        <end position="642"/>
    </location>
</feature>
<evidence type="ECO:0000256" key="1">
    <source>
        <dbReference type="SAM" id="MobiDB-lite"/>
    </source>
</evidence>
<protein>
    <submittedName>
        <fullName evidence="5">VaFE repeat-containing surface-anchored protein</fullName>
    </submittedName>
</protein>
<feature type="transmembrane region" description="Helical" evidence="2">
    <location>
        <begin position="648"/>
        <end position="668"/>
    </location>
</feature>
<evidence type="ECO:0000259" key="3">
    <source>
        <dbReference type="Pfam" id="PF08341"/>
    </source>
</evidence>
<feature type="domain" description="Thioester" evidence="3">
    <location>
        <begin position="82"/>
        <end position="205"/>
    </location>
</feature>
<accession>A0AAU7DQ71</accession>
<dbReference type="Gene3D" id="2.60.40.3930">
    <property type="match status" value="2"/>
</dbReference>
<dbReference type="Gene3D" id="1.10.150.480">
    <property type="match status" value="1"/>
</dbReference>
<organism evidence="5">
    <name type="scientific">Jonesiaceae bacterium BS-20</name>
    <dbReference type="NCBI Taxonomy" id="3120821"/>
    <lineage>
        <taxon>Bacteria</taxon>
        <taxon>Bacillati</taxon>
        <taxon>Actinomycetota</taxon>
        <taxon>Actinomycetes</taxon>
        <taxon>Micrococcales</taxon>
        <taxon>Jonesiaceae</taxon>
    </lineage>
</organism>
<dbReference type="Pfam" id="PF18202">
    <property type="entry name" value="TQ"/>
    <property type="match status" value="2"/>
</dbReference>
<evidence type="ECO:0000256" key="2">
    <source>
        <dbReference type="SAM" id="Phobius"/>
    </source>
</evidence>
<feature type="compositionally biased region" description="Pro residues" evidence="1">
    <location>
        <begin position="610"/>
        <end position="631"/>
    </location>
</feature>
<dbReference type="NCBIfam" id="NF033903">
    <property type="entry name" value="VaFE_rpt"/>
    <property type="match status" value="2"/>
</dbReference>
<dbReference type="EMBL" id="CP146203">
    <property type="protein sequence ID" value="XBH20332.1"/>
    <property type="molecule type" value="Genomic_DNA"/>
</dbReference>
<reference evidence="5" key="1">
    <citation type="submission" date="2024-02" db="EMBL/GenBank/DDBJ databases">
        <title>Tomenella chthoni gen. nov. sp. nov., a member of the family Jonesiaceae isolated from bat guano.</title>
        <authorList>
            <person name="Miller S.L."/>
            <person name="King J."/>
            <person name="Sankaranarayanan K."/>
            <person name="Lawson P.A."/>
        </authorList>
    </citation>
    <scope>NUCLEOTIDE SEQUENCE</scope>
    <source>
        <strain evidence="5">BS-20</strain>
    </source>
</reference>
<feature type="domain" description="T-Q ester bond containing" evidence="4">
    <location>
        <begin position="451"/>
        <end position="605"/>
    </location>
</feature>
<feature type="domain" description="T-Q ester bond containing" evidence="4">
    <location>
        <begin position="333"/>
        <end position="449"/>
    </location>
</feature>
<dbReference type="InterPro" id="IPR013552">
    <property type="entry name" value="Thioester_dom"/>
</dbReference>
<keyword evidence="2" id="KW-1133">Transmembrane helix</keyword>
<gene>
    <name evidence="5" type="ORF">V5R04_08705</name>
</gene>
<sequence>MLKIRPKPLHLSGVMTAIVALLMAFFVFPTVTHADELPPGFPVMGRQAEAIPGLRLAIGNSSVATHLFPVYTREVTAPDQLAYCVELSVDVQYEIDLNVSHWNEFPGRNNFADSLAVRQKVAWIVNQSFPGNSIEALRTQSGIRGLTVPEAIAGTQAAIWSFTDSAPASADYLYTGISADGVPDSTSPAAVRVGALVDYLTGDSNTGVPEVRGPSLSVSTPSVSGQAGGLVGPFSFQGSAAFVELTSSSTYPVVFADGSPADLAQAPTGTDLFLKVPSHAPANNATISATLSGPQLTGMLVTNTKPRTQTLMISRSDEVQVHASLSASWIDSPRIGTSARAGDAEHGFLPQTGPTTVTDTVLYENLIPGKTYEVSGELMIKDESRAVPTGITATKEFIPQESSGQVELVFEVPENVLVGQTVVVFERLYQNGIEVATHTDIEDANQTVYRPTIETDAYDLSDFDQELDSTGGTLRDDVAYSGLRIGERYVLRGQVMDHETGEPTGIYGQTEFVATQSAGIAYIDFTVPAEFAGKTLVVFEYLFLAPAQQNMARQMSFASPQVMAAEELLEDTEKAAEEFSLEPGPGESLLAVHTDLDDERQTVTVDEPPTEVPPTEPPTEVPPTEKPPAEVPPTKTTGKLAKTGSGPVATVIGASLVLLLAGAGTYVITRRKAS</sequence>
<evidence type="ECO:0000313" key="5">
    <source>
        <dbReference type="EMBL" id="XBH20332.1"/>
    </source>
</evidence>
<proteinExistence type="predicted"/>
<evidence type="ECO:0000259" key="4">
    <source>
        <dbReference type="Pfam" id="PF18202"/>
    </source>
</evidence>
<keyword evidence="2" id="KW-0812">Transmembrane</keyword>
<dbReference type="Pfam" id="PF08341">
    <property type="entry name" value="TED"/>
    <property type="match status" value="1"/>
</dbReference>
<dbReference type="InterPro" id="IPR023849">
    <property type="entry name" value="TQXA_dom"/>
</dbReference>